<dbReference type="Proteomes" id="UP001195483">
    <property type="component" value="Unassembled WGS sequence"/>
</dbReference>
<dbReference type="AlphaFoldDB" id="A0AAE0T0E6"/>
<accession>A0AAE0T0E6</accession>
<keyword evidence="2" id="KW-0732">Signal</keyword>
<keyword evidence="1" id="KW-1133">Transmembrane helix</keyword>
<gene>
    <name evidence="3" type="ORF">CHS0354_040416</name>
</gene>
<feature type="chain" id="PRO_5041949947" evidence="2">
    <location>
        <begin position="32"/>
        <end position="318"/>
    </location>
</feature>
<dbReference type="SUPFAM" id="SSF48726">
    <property type="entry name" value="Immunoglobulin"/>
    <property type="match status" value="1"/>
</dbReference>
<feature type="signal peptide" evidence="2">
    <location>
        <begin position="1"/>
        <end position="31"/>
    </location>
</feature>
<evidence type="ECO:0000256" key="1">
    <source>
        <dbReference type="SAM" id="Phobius"/>
    </source>
</evidence>
<reference evidence="3" key="1">
    <citation type="journal article" date="2021" name="Genome Biol. Evol.">
        <title>A High-Quality Reference Genome for a Parasitic Bivalve with Doubly Uniparental Inheritance (Bivalvia: Unionida).</title>
        <authorList>
            <person name="Smith C.H."/>
        </authorList>
    </citation>
    <scope>NUCLEOTIDE SEQUENCE</scope>
    <source>
        <strain evidence="3">CHS0354</strain>
    </source>
</reference>
<reference evidence="3" key="3">
    <citation type="submission" date="2023-05" db="EMBL/GenBank/DDBJ databases">
        <authorList>
            <person name="Smith C.H."/>
        </authorList>
    </citation>
    <scope>NUCLEOTIDE SEQUENCE</scope>
    <source>
        <strain evidence="3">CHS0354</strain>
        <tissue evidence="3">Mantle</tissue>
    </source>
</reference>
<organism evidence="3 4">
    <name type="scientific">Potamilus streckersoni</name>
    <dbReference type="NCBI Taxonomy" id="2493646"/>
    <lineage>
        <taxon>Eukaryota</taxon>
        <taxon>Metazoa</taxon>
        <taxon>Spiralia</taxon>
        <taxon>Lophotrochozoa</taxon>
        <taxon>Mollusca</taxon>
        <taxon>Bivalvia</taxon>
        <taxon>Autobranchia</taxon>
        <taxon>Heteroconchia</taxon>
        <taxon>Palaeoheterodonta</taxon>
        <taxon>Unionida</taxon>
        <taxon>Unionoidea</taxon>
        <taxon>Unionidae</taxon>
        <taxon>Ambleminae</taxon>
        <taxon>Lampsilini</taxon>
        <taxon>Potamilus</taxon>
    </lineage>
</organism>
<feature type="transmembrane region" description="Helical" evidence="1">
    <location>
        <begin position="238"/>
        <end position="261"/>
    </location>
</feature>
<proteinExistence type="predicted"/>
<keyword evidence="1" id="KW-0812">Transmembrane</keyword>
<dbReference type="EMBL" id="JAEAOA010002336">
    <property type="protein sequence ID" value="KAK3601233.1"/>
    <property type="molecule type" value="Genomic_DNA"/>
</dbReference>
<evidence type="ECO:0000256" key="2">
    <source>
        <dbReference type="SAM" id="SignalP"/>
    </source>
</evidence>
<keyword evidence="4" id="KW-1185">Reference proteome</keyword>
<sequence>MKAALNSFRSKKMTFLSSLFIWSIVFVVGEATPVSPEDTSKYVCCGESIQLYENIVIDSINMVASLSVSASQSRLIAMWTLQNATIADGYSKKVFRDHYGDIWIRNVSSSDEAHYTLVYQIGIRFVTLRVHLHVLTAPTLICKPKIKRVDDILSASLEASNCGNLNASAYWLKYPGIHYEGKDMVKLSPRNKAGTYYACIEGPALRCARTSKFSDFCSDITIEDNSAISSKSGTECSISTYSLVMPAIILALIFLGVLLLFTHRRIAIITLCRRPKKSTDEKNSDYGLIPLSAKTVYPNGVATHGIHDSSSPIVHENK</sequence>
<comment type="caution">
    <text evidence="3">The sequence shown here is derived from an EMBL/GenBank/DDBJ whole genome shotgun (WGS) entry which is preliminary data.</text>
</comment>
<keyword evidence="1" id="KW-0472">Membrane</keyword>
<name>A0AAE0T0E6_9BIVA</name>
<reference evidence="3" key="2">
    <citation type="journal article" date="2021" name="Genome Biol. Evol.">
        <title>Developing a high-quality reference genome for a parasitic bivalve with doubly uniparental inheritance (Bivalvia: Unionida).</title>
        <authorList>
            <person name="Smith C.H."/>
        </authorList>
    </citation>
    <scope>NUCLEOTIDE SEQUENCE</scope>
    <source>
        <strain evidence="3">CHS0354</strain>
        <tissue evidence="3">Mantle</tissue>
    </source>
</reference>
<evidence type="ECO:0000313" key="4">
    <source>
        <dbReference type="Proteomes" id="UP001195483"/>
    </source>
</evidence>
<protein>
    <submittedName>
        <fullName evidence="3">Uncharacterized protein</fullName>
    </submittedName>
</protein>
<evidence type="ECO:0000313" key="3">
    <source>
        <dbReference type="EMBL" id="KAK3601233.1"/>
    </source>
</evidence>
<dbReference type="InterPro" id="IPR036179">
    <property type="entry name" value="Ig-like_dom_sf"/>
</dbReference>